<feature type="transmembrane region" description="Helical" evidence="8">
    <location>
        <begin position="159"/>
        <end position="181"/>
    </location>
</feature>
<dbReference type="Gene3D" id="1.20.1530.20">
    <property type="match status" value="1"/>
</dbReference>
<feature type="transmembrane region" description="Helical" evidence="8">
    <location>
        <begin position="279"/>
        <end position="301"/>
    </location>
</feature>
<evidence type="ECO:0000313" key="10">
    <source>
        <dbReference type="Proteomes" id="UP000295008"/>
    </source>
</evidence>
<keyword evidence="5 8" id="KW-0812">Transmembrane</keyword>
<feature type="transmembrane region" description="Helical" evidence="8">
    <location>
        <begin position="6"/>
        <end position="24"/>
    </location>
</feature>
<reference evidence="9 10" key="1">
    <citation type="submission" date="2019-03" db="EMBL/GenBank/DDBJ databases">
        <title>Genomic Encyclopedia of Type Strains, Phase IV (KMG-IV): sequencing the most valuable type-strain genomes for metagenomic binning, comparative biology and taxonomic classification.</title>
        <authorList>
            <person name="Goeker M."/>
        </authorList>
    </citation>
    <scope>NUCLEOTIDE SEQUENCE [LARGE SCALE GENOMIC DNA]</scope>
    <source>
        <strain evidence="9 10">LX-B</strain>
    </source>
</reference>
<feature type="transmembrane region" description="Helical" evidence="8">
    <location>
        <begin position="126"/>
        <end position="147"/>
    </location>
</feature>
<feature type="transmembrane region" description="Helical" evidence="8">
    <location>
        <begin position="99"/>
        <end position="120"/>
    </location>
</feature>
<evidence type="ECO:0000313" key="9">
    <source>
        <dbReference type="EMBL" id="TCL55837.1"/>
    </source>
</evidence>
<dbReference type="PANTHER" id="PTHR36838">
    <property type="entry name" value="AUXIN EFFLUX CARRIER FAMILY PROTEIN"/>
    <property type="match status" value="1"/>
</dbReference>
<comment type="caution">
    <text evidence="9">The sequence shown here is derived from an EMBL/GenBank/DDBJ whole genome shotgun (WGS) entry which is preliminary data.</text>
</comment>
<dbReference type="Proteomes" id="UP000295008">
    <property type="component" value="Unassembled WGS sequence"/>
</dbReference>
<evidence type="ECO:0000256" key="6">
    <source>
        <dbReference type="ARBA" id="ARBA00022989"/>
    </source>
</evidence>
<evidence type="ECO:0000256" key="3">
    <source>
        <dbReference type="ARBA" id="ARBA00022448"/>
    </source>
</evidence>
<dbReference type="RefSeq" id="WP_132017534.1">
    <property type="nucleotide sequence ID" value="NZ_SLUN01000053.1"/>
</dbReference>
<keyword evidence="6 8" id="KW-1133">Transmembrane helix</keyword>
<keyword evidence="3" id="KW-0813">Transport</keyword>
<dbReference type="Pfam" id="PF03547">
    <property type="entry name" value="Mem_trans"/>
    <property type="match status" value="2"/>
</dbReference>
<accession>A0A4R1QQY2</accession>
<dbReference type="InterPro" id="IPR038770">
    <property type="entry name" value="Na+/solute_symporter_sf"/>
</dbReference>
<keyword evidence="10" id="KW-1185">Reference proteome</keyword>
<dbReference type="EMBL" id="SLUN01000053">
    <property type="protein sequence ID" value="TCL55837.1"/>
    <property type="molecule type" value="Genomic_DNA"/>
</dbReference>
<dbReference type="GO" id="GO:0055085">
    <property type="term" value="P:transmembrane transport"/>
    <property type="evidence" value="ECO:0007669"/>
    <property type="project" value="InterPro"/>
</dbReference>
<evidence type="ECO:0000256" key="7">
    <source>
        <dbReference type="ARBA" id="ARBA00023136"/>
    </source>
</evidence>
<feature type="transmembrane region" description="Helical" evidence="8">
    <location>
        <begin position="187"/>
        <end position="209"/>
    </location>
</feature>
<dbReference type="PANTHER" id="PTHR36838:SF1">
    <property type="entry name" value="SLR1864 PROTEIN"/>
    <property type="match status" value="1"/>
</dbReference>
<proteinExistence type="inferred from homology"/>
<evidence type="ECO:0000256" key="1">
    <source>
        <dbReference type="ARBA" id="ARBA00004651"/>
    </source>
</evidence>
<feature type="transmembrane region" description="Helical" evidence="8">
    <location>
        <begin position="36"/>
        <end position="58"/>
    </location>
</feature>
<evidence type="ECO:0000256" key="4">
    <source>
        <dbReference type="ARBA" id="ARBA00022475"/>
    </source>
</evidence>
<feature type="transmembrane region" description="Helical" evidence="8">
    <location>
        <begin position="248"/>
        <end position="267"/>
    </location>
</feature>
<feature type="transmembrane region" description="Helical" evidence="8">
    <location>
        <begin position="221"/>
        <end position="242"/>
    </location>
</feature>
<dbReference type="GO" id="GO:0005886">
    <property type="term" value="C:plasma membrane"/>
    <property type="evidence" value="ECO:0007669"/>
    <property type="project" value="UniProtKB-SubCell"/>
</dbReference>
<organism evidence="9 10">
    <name type="scientific">Hydrogenispora ethanolica</name>
    <dbReference type="NCBI Taxonomy" id="1082276"/>
    <lineage>
        <taxon>Bacteria</taxon>
        <taxon>Bacillati</taxon>
        <taxon>Bacillota</taxon>
        <taxon>Hydrogenispora</taxon>
    </lineage>
</organism>
<feature type="transmembrane region" description="Helical" evidence="8">
    <location>
        <begin position="64"/>
        <end position="87"/>
    </location>
</feature>
<gene>
    <name evidence="9" type="ORF">EDC14_10531</name>
</gene>
<dbReference type="InterPro" id="IPR004776">
    <property type="entry name" value="Mem_transp_PIN-like"/>
</dbReference>
<sequence length="302" mass="33117">MSKNVIFVQVVTLFLIMGVGFIARKRRIITPVLNKGLTELLIHITTPFMVIAAFQFSFSHEKLVTAGFVFLISLTIHTGSFLISKFIYWRFPLERRKVLSLATIFTNCGFMGYPVVGSLYGSLGIFYTSIYIVVFHLFIWTIGVGTFTGKTDLQTTKKALLNPGIIAVFIGMFLFLFSIRLPEPVTGAIQLIGSMTTPLSMLIIGSMLADIKPADLFRGFDLYYGAFIRLLLLPLLTGGILMALKFNAIITGVCVLAVAMPAASLLVPLAEQNGGDAAFASRLVFLTTLLSVATIPLIIWIV</sequence>
<name>A0A4R1QQY2_HYDET</name>
<evidence type="ECO:0000256" key="8">
    <source>
        <dbReference type="SAM" id="Phobius"/>
    </source>
</evidence>
<evidence type="ECO:0008006" key="11">
    <source>
        <dbReference type="Google" id="ProtNLM"/>
    </source>
</evidence>
<comment type="similarity">
    <text evidence="2">Belongs to the auxin efflux carrier (TC 2.A.69) family.</text>
</comment>
<evidence type="ECO:0000256" key="5">
    <source>
        <dbReference type="ARBA" id="ARBA00022692"/>
    </source>
</evidence>
<keyword evidence="7 8" id="KW-0472">Membrane</keyword>
<protein>
    <recommendedName>
        <fullName evidence="11">AEC family transporter</fullName>
    </recommendedName>
</protein>
<dbReference type="AlphaFoldDB" id="A0A4R1QQY2"/>
<dbReference type="OrthoDB" id="9798064at2"/>
<keyword evidence="4" id="KW-1003">Cell membrane</keyword>
<evidence type="ECO:0000256" key="2">
    <source>
        <dbReference type="ARBA" id="ARBA00010145"/>
    </source>
</evidence>
<comment type="subcellular location">
    <subcellularLocation>
        <location evidence="1">Cell membrane</location>
        <topology evidence="1">Multi-pass membrane protein</topology>
    </subcellularLocation>
</comment>